<dbReference type="EMBL" id="HACG01053259">
    <property type="protein sequence ID" value="CEL00130.1"/>
    <property type="molecule type" value="Transcribed_RNA"/>
</dbReference>
<gene>
    <name evidence="1" type="primary">ORF222939</name>
</gene>
<feature type="non-terminal residue" evidence="1">
    <location>
        <position position="72"/>
    </location>
</feature>
<proteinExistence type="predicted"/>
<organism evidence="1">
    <name type="scientific">Arion vulgaris</name>
    <dbReference type="NCBI Taxonomy" id="1028688"/>
    <lineage>
        <taxon>Eukaryota</taxon>
        <taxon>Metazoa</taxon>
        <taxon>Spiralia</taxon>
        <taxon>Lophotrochozoa</taxon>
        <taxon>Mollusca</taxon>
        <taxon>Gastropoda</taxon>
        <taxon>Heterobranchia</taxon>
        <taxon>Euthyneura</taxon>
        <taxon>Panpulmonata</taxon>
        <taxon>Eupulmonata</taxon>
        <taxon>Stylommatophora</taxon>
        <taxon>Helicina</taxon>
        <taxon>Arionoidea</taxon>
        <taxon>Arionidae</taxon>
        <taxon>Arion</taxon>
    </lineage>
</organism>
<dbReference type="AlphaFoldDB" id="A0A0B7C6Q1"/>
<evidence type="ECO:0000313" key="1">
    <source>
        <dbReference type="EMBL" id="CEL00130.1"/>
    </source>
</evidence>
<reference evidence="1" key="1">
    <citation type="submission" date="2014-12" db="EMBL/GenBank/DDBJ databases">
        <title>Insight into the proteome of Arion vulgaris.</title>
        <authorList>
            <person name="Aradska J."/>
            <person name="Bulat T."/>
            <person name="Smidak R."/>
            <person name="Sarate P."/>
            <person name="Gangsoo J."/>
            <person name="Sialana F."/>
            <person name="Bilban M."/>
            <person name="Lubec G."/>
        </authorList>
    </citation>
    <scope>NUCLEOTIDE SEQUENCE</scope>
    <source>
        <tissue evidence="1">Skin</tissue>
    </source>
</reference>
<name>A0A0B7C6Q1_9EUPU</name>
<accession>A0A0B7C6Q1</accession>
<sequence>MEKDKHIWHHPPSSGSSIIELNSSQKSQYTDFASLFDTSLETFHTEDVIATNNLMKKKEQLQEVTTTQLTPE</sequence>
<protein>
    <submittedName>
        <fullName evidence="1">Uncharacterized protein</fullName>
    </submittedName>
</protein>